<keyword evidence="3" id="KW-1185">Reference proteome</keyword>
<dbReference type="GO" id="GO:0010088">
    <property type="term" value="P:phloem development"/>
    <property type="evidence" value="ECO:0007669"/>
    <property type="project" value="InterPro"/>
</dbReference>
<proteinExistence type="predicted"/>
<dbReference type="PANTHER" id="PTHR33232:SF20">
    <property type="entry name" value="PROTEIN SIEVE ELEMENT OCCLUSION B-LIKE"/>
    <property type="match status" value="1"/>
</dbReference>
<protein>
    <recommendedName>
        <fullName evidence="1">Sieve element occlusion C-terminal domain-containing protein</fullName>
    </recommendedName>
</protein>
<feature type="domain" description="Sieve element occlusion C-terminal" evidence="1">
    <location>
        <begin position="99"/>
        <end position="243"/>
    </location>
</feature>
<dbReference type="Proteomes" id="UP000655225">
    <property type="component" value="Unassembled WGS sequence"/>
</dbReference>
<dbReference type="InterPro" id="IPR039299">
    <property type="entry name" value="SEOA"/>
</dbReference>
<sequence length="294" mass="34985">MRQESQYEIVWIPIRDRSTPWNYAEQMQFKKLQSMMPWYTVQPPSLIQPAVIKYIKEVWHFTKKPLLVVLNPQGRVVCLNMIHMIWIWGSVAYPFSSARELALWKEETNWTLDLLVDGIDQNILNWIRGGKYICFYRGEDINWIRKFTTSARMVAHYAGIQFEMVYIGKCNPKEQVRKNNATIIAEKLSHCWIDPTEIWFFWVRLENMWYSKMQQGNTVENDFIMQEIRRMLSFDGSEQGFMLALNDHLRKLYTPHHCNRLILKGTTGHIPERMIYADCSHPINKFIVYGCCTD</sequence>
<comment type="caution">
    <text evidence="2">The sequence shown here is derived from an EMBL/GenBank/DDBJ whole genome shotgun (WGS) entry which is preliminary data.</text>
</comment>
<dbReference type="AlphaFoldDB" id="A0A835D7B7"/>
<evidence type="ECO:0000313" key="3">
    <source>
        <dbReference type="Proteomes" id="UP000655225"/>
    </source>
</evidence>
<dbReference type="OrthoDB" id="1895250at2759"/>
<dbReference type="PANTHER" id="PTHR33232">
    <property type="entry name" value="PROTEIN SIEVE ELEMENT OCCLUSION B-LIKE"/>
    <property type="match status" value="1"/>
</dbReference>
<dbReference type="InterPro" id="IPR027944">
    <property type="entry name" value="SEO_C"/>
</dbReference>
<reference evidence="2 3" key="1">
    <citation type="submission" date="2020-04" db="EMBL/GenBank/DDBJ databases">
        <title>Plant Genome Project.</title>
        <authorList>
            <person name="Zhang R.-G."/>
        </authorList>
    </citation>
    <scope>NUCLEOTIDE SEQUENCE [LARGE SCALE GENOMIC DNA]</scope>
    <source>
        <strain evidence="2">YNK0</strain>
        <tissue evidence="2">Leaf</tissue>
    </source>
</reference>
<organism evidence="2 3">
    <name type="scientific">Tetracentron sinense</name>
    <name type="common">Spur-leaf</name>
    <dbReference type="NCBI Taxonomy" id="13715"/>
    <lineage>
        <taxon>Eukaryota</taxon>
        <taxon>Viridiplantae</taxon>
        <taxon>Streptophyta</taxon>
        <taxon>Embryophyta</taxon>
        <taxon>Tracheophyta</taxon>
        <taxon>Spermatophyta</taxon>
        <taxon>Magnoliopsida</taxon>
        <taxon>Trochodendrales</taxon>
        <taxon>Trochodendraceae</taxon>
        <taxon>Tetracentron</taxon>
    </lineage>
</organism>
<name>A0A835D7B7_TETSI</name>
<dbReference type="Pfam" id="PF14577">
    <property type="entry name" value="SEO_C"/>
    <property type="match status" value="1"/>
</dbReference>
<evidence type="ECO:0000313" key="2">
    <source>
        <dbReference type="EMBL" id="KAF8390542.1"/>
    </source>
</evidence>
<dbReference type="OMA" id="PISTHRY"/>
<dbReference type="EMBL" id="JABCRI010000018">
    <property type="protein sequence ID" value="KAF8390542.1"/>
    <property type="molecule type" value="Genomic_DNA"/>
</dbReference>
<accession>A0A835D7B7</accession>
<gene>
    <name evidence="2" type="ORF">HHK36_025069</name>
</gene>
<evidence type="ECO:0000259" key="1">
    <source>
        <dbReference type="Pfam" id="PF14577"/>
    </source>
</evidence>